<name>A0ACC2ILS7_9PLEO</name>
<dbReference type="EMBL" id="JAPHNI010000109">
    <property type="protein sequence ID" value="KAJ8116072.1"/>
    <property type="molecule type" value="Genomic_DNA"/>
</dbReference>
<protein>
    <submittedName>
        <fullName evidence="1">Uncharacterized protein</fullName>
    </submittedName>
</protein>
<evidence type="ECO:0000313" key="2">
    <source>
        <dbReference type="Proteomes" id="UP001153331"/>
    </source>
</evidence>
<sequence length="539" mass="60575">MAFQHLVSRLRAWERRSPNMILKVLRGCALALMLIPAFGGWMLIVFLSPKRNEGRSHRSANHANEDITYATQQAEGPLRRRFVGSFRQWVKKLCRPSSYLPILSIAFALLYGVRAMEDHQLSFPGTQDYQTSCPLDSRRTPTAVFVKLFAASVTTVGVHGHLSSLNGSKSWRLELFRVLQLGVNPLASVFAFVDLAWYNFIDLFVPSLGLWKCGIRVRHRFASLCGCHVQTRVTPDNGLRYPIGQVGPHHLEAKPLERDLRWGGRLLVLVVMLGQYVQAAVLITRRMLSNTAAGVDYAMMFLVMSALPSLFRSLTISVLNVSWTVNREIEPCTEALCHLPGCAAFKDNQGLPCRTIRIMMFGHNIASYPRMVLYQLVGGFLQCSILLRLQSSVWSNIMMLGVSQYAWQSTIMYAFYVGGFWELASEGSRIDSTHSAEELPENQTTGTLPSHVEPHSPDGTSQGFTIADAVTALFLSVVGVAAIAWLCLLLVWQLLWLIMPCIAMYSRIAAETESWMRADPTQPCPQLWKDGLEDELWWF</sequence>
<accession>A0ACC2ILS7</accession>
<keyword evidence="2" id="KW-1185">Reference proteome</keyword>
<evidence type="ECO:0000313" key="1">
    <source>
        <dbReference type="EMBL" id="KAJ8116072.1"/>
    </source>
</evidence>
<gene>
    <name evidence="1" type="ORF">OPT61_g2424</name>
</gene>
<proteinExistence type="predicted"/>
<comment type="caution">
    <text evidence="1">The sequence shown here is derived from an EMBL/GenBank/DDBJ whole genome shotgun (WGS) entry which is preliminary data.</text>
</comment>
<dbReference type="Proteomes" id="UP001153331">
    <property type="component" value="Unassembled WGS sequence"/>
</dbReference>
<organism evidence="1 2">
    <name type="scientific">Boeremia exigua</name>
    <dbReference type="NCBI Taxonomy" id="749465"/>
    <lineage>
        <taxon>Eukaryota</taxon>
        <taxon>Fungi</taxon>
        <taxon>Dikarya</taxon>
        <taxon>Ascomycota</taxon>
        <taxon>Pezizomycotina</taxon>
        <taxon>Dothideomycetes</taxon>
        <taxon>Pleosporomycetidae</taxon>
        <taxon>Pleosporales</taxon>
        <taxon>Pleosporineae</taxon>
        <taxon>Didymellaceae</taxon>
        <taxon>Boeremia</taxon>
    </lineage>
</organism>
<reference evidence="1" key="1">
    <citation type="submission" date="2022-11" db="EMBL/GenBank/DDBJ databases">
        <title>Genome Sequence of Boeremia exigua.</title>
        <authorList>
            <person name="Buettner E."/>
        </authorList>
    </citation>
    <scope>NUCLEOTIDE SEQUENCE</scope>
    <source>
        <strain evidence="1">CU02</strain>
    </source>
</reference>